<dbReference type="CDD" id="cd01447">
    <property type="entry name" value="Polysulfide_ST"/>
    <property type="match status" value="1"/>
</dbReference>
<name>A0A7L5BZK2_9RHOB</name>
<evidence type="ECO:0000313" key="3">
    <source>
        <dbReference type="Proteomes" id="UP000503336"/>
    </source>
</evidence>
<dbReference type="AlphaFoldDB" id="A0A7L5BZK2"/>
<dbReference type="GO" id="GO:0004792">
    <property type="term" value="F:thiosulfate-cyanide sulfurtransferase activity"/>
    <property type="evidence" value="ECO:0007669"/>
    <property type="project" value="TreeGrafter"/>
</dbReference>
<dbReference type="EMBL" id="CP049056">
    <property type="protein sequence ID" value="QIE56258.1"/>
    <property type="molecule type" value="Genomic_DNA"/>
</dbReference>
<feature type="domain" description="Rhodanese" evidence="1">
    <location>
        <begin position="30"/>
        <end position="127"/>
    </location>
</feature>
<dbReference type="PANTHER" id="PTHR44086">
    <property type="entry name" value="THIOSULFATE SULFURTRANSFERASE RDL2, MITOCHONDRIAL-RELATED"/>
    <property type="match status" value="1"/>
</dbReference>
<accession>A0A7L5BZK2</accession>
<proteinExistence type="predicted"/>
<dbReference type="InterPro" id="IPR001763">
    <property type="entry name" value="Rhodanese-like_dom"/>
</dbReference>
<dbReference type="PROSITE" id="PS50206">
    <property type="entry name" value="RHODANESE_3"/>
    <property type="match status" value="1"/>
</dbReference>
<dbReference type="SUPFAM" id="SSF52821">
    <property type="entry name" value="Rhodanese/Cell cycle control phosphatase"/>
    <property type="match status" value="1"/>
</dbReference>
<evidence type="ECO:0000313" key="2">
    <source>
        <dbReference type="EMBL" id="QIE56258.1"/>
    </source>
</evidence>
<gene>
    <name evidence="2" type="ORF">G5B40_12785</name>
</gene>
<dbReference type="Proteomes" id="UP000503336">
    <property type="component" value="Chromosome"/>
</dbReference>
<keyword evidence="3" id="KW-1185">Reference proteome</keyword>
<dbReference type="Gene3D" id="3.40.250.10">
    <property type="entry name" value="Rhodanese-like domain"/>
    <property type="match status" value="1"/>
</dbReference>
<dbReference type="Pfam" id="PF00581">
    <property type="entry name" value="Rhodanese"/>
    <property type="match status" value="1"/>
</dbReference>
<sequence>MAIKAAFEMVKEATAEIETISPAEAIRRKDDEDFLLVDIRDPRELEREGRIPGAYHAPRGMLEFWIDPASPYYKPIFGEKKKFVFFCAAAGRSAISVKTLQDMGMENIAQLGEGFSGWRKAGGPVEGGRNG</sequence>
<dbReference type="RefSeq" id="WP_165099258.1">
    <property type="nucleotide sequence ID" value="NZ_CP049056.1"/>
</dbReference>
<dbReference type="PANTHER" id="PTHR44086:SF13">
    <property type="entry name" value="THIOSULFATE SULFURTRANSFERASE PSPE"/>
    <property type="match status" value="1"/>
</dbReference>
<organism evidence="2 3">
    <name type="scientific">Pikeienuella piscinae</name>
    <dbReference type="NCBI Taxonomy" id="2748098"/>
    <lineage>
        <taxon>Bacteria</taxon>
        <taxon>Pseudomonadati</taxon>
        <taxon>Pseudomonadota</taxon>
        <taxon>Alphaproteobacteria</taxon>
        <taxon>Rhodobacterales</taxon>
        <taxon>Paracoccaceae</taxon>
        <taxon>Pikeienuella</taxon>
    </lineage>
</organism>
<dbReference type="KEGG" id="hdh:G5B40_12785"/>
<protein>
    <submittedName>
        <fullName evidence="2">Rhodanese-like domain-containing protein</fullName>
    </submittedName>
</protein>
<dbReference type="InterPro" id="IPR036873">
    <property type="entry name" value="Rhodanese-like_dom_sf"/>
</dbReference>
<evidence type="ECO:0000259" key="1">
    <source>
        <dbReference type="PROSITE" id="PS50206"/>
    </source>
</evidence>
<dbReference type="SMART" id="SM00450">
    <property type="entry name" value="RHOD"/>
    <property type="match status" value="1"/>
</dbReference>
<reference evidence="2 3" key="1">
    <citation type="submission" date="2020-02" db="EMBL/GenBank/DDBJ databases">
        <title>complete genome sequence of Rhodobacteraceae bacterium.</title>
        <authorList>
            <person name="Park J."/>
            <person name="Kim Y.-S."/>
            <person name="Kim K.-H."/>
        </authorList>
    </citation>
    <scope>NUCLEOTIDE SEQUENCE [LARGE SCALE GENOMIC DNA]</scope>
    <source>
        <strain evidence="2 3">RR4-56</strain>
    </source>
</reference>